<evidence type="ECO:0000313" key="2">
    <source>
        <dbReference type="Proteomes" id="UP000055048"/>
    </source>
</evidence>
<accession>A0A0V0TKT7</accession>
<reference evidence="1 2" key="1">
    <citation type="submission" date="2015-01" db="EMBL/GenBank/DDBJ databases">
        <title>Evolution of Trichinella species and genotypes.</title>
        <authorList>
            <person name="Korhonen P.K."/>
            <person name="Edoardo P."/>
            <person name="Giuseppe L.R."/>
            <person name="Gasser R.B."/>
        </authorList>
    </citation>
    <scope>NUCLEOTIDE SEQUENCE [LARGE SCALE GENOMIC DNA]</scope>
    <source>
        <strain evidence="1">ISS417</strain>
    </source>
</reference>
<dbReference type="OrthoDB" id="10482283at2759"/>
<dbReference type="AlphaFoldDB" id="A0A0V0TKT7"/>
<comment type="caution">
    <text evidence="1">The sequence shown here is derived from an EMBL/GenBank/DDBJ whole genome shotgun (WGS) entry which is preliminary data.</text>
</comment>
<evidence type="ECO:0000313" key="1">
    <source>
        <dbReference type="EMBL" id="KRX39645.1"/>
    </source>
</evidence>
<sequence>MDAVFDIVADDGNTSSRHSKLSYIASGQPISLSCRQTVPEVLWITSSNGVLTGAIRKLFSFHAGHHAKLCSHHFVLNVASQTSVSVEFAPDCSWIQCTQCKCAHFIHDSITLTSSEYDVSSDGALTVDYEACNDSNQCLPVNNAVPVCLCYHISQLMPLLNCVSYGSVVCPCHTGTSDADDEEVSISLLKLFSFHAGHHAKLCSHHFVLNVASQTSVSVEFAPDCSWIQCTQCKCAHFIHDSITLTSSEYDVSSDGALIAVDATLKLRFLRFGCLSLSHRIMNPRPYCTGTYVIAENSKGDVINT</sequence>
<protein>
    <submittedName>
        <fullName evidence="1">Uncharacterized protein</fullName>
    </submittedName>
</protein>
<name>A0A0V0TKT7_9BILA</name>
<organism evidence="1 2">
    <name type="scientific">Trichinella murrelli</name>
    <dbReference type="NCBI Taxonomy" id="144512"/>
    <lineage>
        <taxon>Eukaryota</taxon>
        <taxon>Metazoa</taxon>
        <taxon>Ecdysozoa</taxon>
        <taxon>Nematoda</taxon>
        <taxon>Enoplea</taxon>
        <taxon>Dorylaimia</taxon>
        <taxon>Trichinellida</taxon>
        <taxon>Trichinellidae</taxon>
        <taxon>Trichinella</taxon>
    </lineage>
</organism>
<keyword evidence="2" id="KW-1185">Reference proteome</keyword>
<proteinExistence type="predicted"/>
<gene>
    <name evidence="1" type="ORF">T05_1298</name>
</gene>
<dbReference type="EMBL" id="JYDJ01000226">
    <property type="protein sequence ID" value="KRX39645.1"/>
    <property type="molecule type" value="Genomic_DNA"/>
</dbReference>
<dbReference type="Proteomes" id="UP000055048">
    <property type="component" value="Unassembled WGS sequence"/>
</dbReference>